<sequence>MNTTTDSSGSSVNFDKTTPIGTLSINGGAATTDSVSVTLTVTGEDPDGTGPLILTKAKKQPLLLASNNDSILLKLAASMKLAAQLPPSVPGTGNVQMSFSNDEVNWSEWEPVAATKTWTLSAGNGTKTVYMKLRDAAGNETATAITASIELKVTESSSSEGGGGSYQPSEPSEVKVEKEVVKPEEVKPEEEKQHKAYISGYPDGTFGPERSITRAEMATVLSRVFERAANKAQFTYTDVASTHWAREAIEQVTRVGLMEGYEDGSFKAEKMITRAEIAVILSRLLSNTPSSGESFPDVKGHWAQAAIEQLKATGIISGYADGMFRPEQTLNRAEAVVMINKLLDRGPLTTMAARWSDVPNDHWAFGQIQEASIDHVSEQKASDK</sequence>
<name>A0A3B0BUH5_9BACL</name>
<evidence type="ECO:0000313" key="4">
    <source>
        <dbReference type="Proteomes" id="UP000282311"/>
    </source>
</evidence>
<gene>
    <name evidence="3" type="ORF">D7M11_23870</name>
</gene>
<keyword evidence="4" id="KW-1185">Reference proteome</keyword>
<feature type="domain" description="SLH" evidence="2">
    <location>
        <begin position="232"/>
        <end position="289"/>
    </location>
</feature>
<reference evidence="3 4" key="1">
    <citation type="journal article" date="2007" name="Int. J. Syst. Evol. Microbiol.">
        <title>Paenibacillus ginsengarvi sp. nov., isolated from soil from ginseng cultivation.</title>
        <authorList>
            <person name="Yoon M.H."/>
            <person name="Ten L.N."/>
            <person name="Im W.T."/>
        </authorList>
    </citation>
    <scope>NUCLEOTIDE SEQUENCE [LARGE SCALE GENOMIC DNA]</scope>
    <source>
        <strain evidence="3 4">KCTC 13059</strain>
    </source>
</reference>
<evidence type="ECO:0000313" key="3">
    <source>
        <dbReference type="EMBL" id="RKN77065.1"/>
    </source>
</evidence>
<accession>A0A3B0BUH5</accession>
<dbReference type="InterPro" id="IPR051465">
    <property type="entry name" value="Cell_Envelope_Struct_Comp"/>
</dbReference>
<organism evidence="3 4">
    <name type="scientific">Paenibacillus ginsengarvi</name>
    <dbReference type="NCBI Taxonomy" id="400777"/>
    <lineage>
        <taxon>Bacteria</taxon>
        <taxon>Bacillati</taxon>
        <taxon>Bacillota</taxon>
        <taxon>Bacilli</taxon>
        <taxon>Bacillales</taxon>
        <taxon>Paenibacillaceae</taxon>
        <taxon>Paenibacillus</taxon>
    </lineage>
</organism>
<feature type="domain" description="SLH" evidence="2">
    <location>
        <begin position="169"/>
        <end position="231"/>
    </location>
</feature>
<comment type="caution">
    <text evidence="3">The sequence shown here is derived from an EMBL/GenBank/DDBJ whole genome shotgun (WGS) entry which is preliminary data.</text>
</comment>
<feature type="region of interest" description="Disordered" evidence="1">
    <location>
        <begin position="153"/>
        <end position="176"/>
    </location>
</feature>
<dbReference type="EMBL" id="RBAH01000020">
    <property type="protein sequence ID" value="RKN77065.1"/>
    <property type="molecule type" value="Genomic_DNA"/>
</dbReference>
<dbReference type="Pfam" id="PF00395">
    <property type="entry name" value="SLH"/>
    <property type="match status" value="3"/>
</dbReference>
<dbReference type="Proteomes" id="UP000282311">
    <property type="component" value="Unassembled WGS sequence"/>
</dbReference>
<evidence type="ECO:0000259" key="2">
    <source>
        <dbReference type="PROSITE" id="PS51272"/>
    </source>
</evidence>
<dbReference type="PROSITE" id="PS51272">
    <property type="entry name" value="SLH"/>
    <property type="match status" value="3"/>
</dbReference>
<dbReference type="InterPro" id="IPR001119">
    <property type="entry name" value="SLH_dom"/>
</dbReference>
<proteinExistence type="predicted"/>
<dbReference type="PANTHER" id="PTHR43308:SF1">
    <property type="entry name" value="OUTER MEMBRANE PROTEIN ALPHA"/>
    <property type="match status" value="1"/>
</dbReference>
<evidence type="ECO:0000256" key="1">
    <source>
        <dbReference type="SAM" id="MobiDB-lite"/>
    </source>
</evidence>
<protein>
    <submittedName>
        <fullName evidence="3">S-layer homology domain-containing protein</fullName>
    </submittedName>
</protein>
<dbReference type="PANTHER" id="PTHR43308">
    <property type="entry name" value="OUTER MEMBRANE PROTEIN ALPHA-RELATED"/>
    <property type="match status" value="1"/>
</dbReference>
<feature type="domain" description="SLH" evidence="2">
    <location>
        <begin position="290"/>
        <end position="353"/>
    </location>
</feature>
<dbReference type="AlphaFoldDB" id="A0A3B0BUH5"/>